<dbReference type="FunCoup" id="G3AV30">
    <property type="interactions" value="225"/>
</dbReference>
<keyword evidence="3 6" id="KW-0812">Transmembrane</keyword>
<sequence length="298" mass="34131">MKFAKVLEYLHDSSFNRKTLGLNDNSMIIRWRFSDLILVNVLAVLYTFVNGMEPFERQFTLNDVTIQHPFAERERVNLAELFIYATAVPLATITTLGILLTKPKYKIYNTFVALLGCLLSILITGIFTDFIKNYIGRLRPDFLARCIPKPGTPTDVLVFAKDVCTSTDRKKLLDGFRTTPSGHSSLSFSGLFYLTLWLSGQLVSVHTQVGSWRTTVCWVPSLGALLIALSRTEDYRHHFVDVIIGSLIGISVAYWSYFRLFPSLKHDQSYYNLMIIKKEEGEDDERAERHPPYQRLEV</sequence>
<dbReference type="eggNOG" id="KOG3030">
    <property type="taxonomic scope" value="Eukaryota"/>
</dbReference>
<dbReference type="GO" id="GO:0042802">
    <property type="term" value="F:identical protein binding"/>
    <property type="evidence" value="ECO:0007669"/>
    <property type="project" value="EnsemblFungi"/>
</dbReference>
<dbReference type="PANTHER" id="PTHR10165">
    <property type="entry name" value="LIPID PHOSPHATE PHOSPHATASE"/>
    <property type="match status" value="1"/>
</dbReference>
<dbReference type="EMBL" id="GL996506">
    <property type="protein sequence ID" value="EGW30104.1"/>
    <property type="molecule type" value="Genomic_DNA"/>
</dbReference>
<keyword evidence="4 6" id="KW-1133">Transmembrane helix</keyword>
<keyword evidence="5 6" id="KW-0472">Membrane</keyword>
<dbReference type="InterPro" id="IPR000326">
    <property type="entry name" value="PAP2/HPO"/>
</dbReference>
<name>G3AV30_SPAPN</name>
<proteinExistence type="inferred from homology"/>
<protein>
    <submittedName>
        <fullName evidence="8">Diacylglycerol pyrophosphate phosphatase</fullName>
    </submittedName>
</protein>
<organism evidence="9">
    <name type="scientific">Spathaspora passalidarum (strain NRRL Y-27907 / 11-Y1)</name>
    <dbReference type="NCBI Taxonomy" id="619300"/>
    <lineage>
        <taxon>Eukaryota</taxon>
        <taxon>Fungi</taxon>
        <taxon>Dikarya</taxon>
        <taxon>Ascomycota</taxon>
        <taxon>Saccharomycotina</taxon>
        <taxon>Pichiomycetes</taxon>
        <taxon>Debaryomycetaceae</taxon>
        <taxon>Spathaspora</taxon>
    </lineage>
</organism>
<feature type="transmembrane region" description="Helical" evidence="6">
    <location>
        <begin position="81"/>
        <end position="101"/>
    </location>
</feature>
<feature type="domain" description="Phosphatidic acid phosphatase type 2/haloperoxidase" evidence="7">
    <location>
        <begin position="114"/>
        <end position="257"/>
    </location>
</feature>
<dbReference type="GO" id="GO:0006644">
    <property type="term" value="P:phospholipid metabolic process"/>
    <property type="evidence" value="ECO:0007669"/>
    <property type="project" value="EnsemblFungi"/>
</dbReference>
<dbReference type="OrthoDB" id="10030083at2759"/>
<dbReference type="Proteomes" id="UP000000709">
    <property type="component" value="Unassembled WGS sequence"/>
</dbReference>
<comment type="subcellular location">
    <subcellularLocation>
        <location evidence="1">Membrane</location>
        <topology evidence="1">Multi-pass membrane protein</topology>
    </subcellularLocation>
</comment>
<dbReference type="RefSeq" id="XP_007377870.1">
    <property type="nucleotide sequence ID" value="XM_007377808.1"/>
</dbReference>
<evidence type="ECO:0000256" key="5">
    <source>
        <dbReference type="ARBA" id="ARBA00023136"/>
    </source>
</evidence>
<evidence type="ECO:0000256" key="6">
    <source>
        <dbReference type="SAM" id="Phobius"/>
    </source>
</evidence>
<keyword evidence="9" id="KW-1185">Reference proteome</keyword>
<evidence type="ECO:0000259" key="7">
    <source>
        <dbReference type="SMART" id="SM00014"/>
    </source>
</evidence>
<dbReference type="GO" id="GO:0000810">
    <property type="term" value="F:diacylglycerol diphosphate phosphatase activity"/>
    <property type="evidence" value="ECO:0007669"/>
    <property type="project" value="EnsemblFungi"/>
</dbReference>
<dbReference type="GO" id="GO:0045121">
    <property type="term" value="C:membrane raft"/>
    <property type="evidence" value="ECO:0007669"/>
    <property type="project" value="EnsemblFungi"/>
</dbReference>
<feature type="transmembrane region" description="Helical" evidence="6">
    <location>
        <begin position="107"/>
        <end position="131"/>
    </location>
</feature>
<dbReference type="GO" id="GO:0046839">
    <property type="term" value="P:phospholipid dephosphorylation"/>
    <property type="evidence" value="ECO:0007669"/>
    <property type="project" value="TreeGrafter"/>
</dbReference>
<dbReference type="CDD" id="cd03390">
    <property type="entry name" value="PAP2_containing_1_like"/>
    <property type="match status" value="1"/>
</dbReference>
<dbReference type="GO" id="GO:0008195">
    <property type="term" value="F:phosphatidate phosphatase activity"/>
    <property type="evidence" value="ECO:0007669"/>
    <property type="project" value="EnsemblFungi"/>
</dbReference>
<dbReference type="KEGG" id="spaa:SPAPADRAFT_144656"/>
<dbReference type="GeneID" id="18870653"/>
<dbReference type="InParanoid" id="G3AV30"/>
<evidence type="ECO:0000256" key="2">
    <source>
        <dbReference type="ARBA" id="ARBA00008816"/>
    </source>
</evidence>
<evidence type="ECO:0000256" key="3">
    <source>
        <dbReference type="ARBA" id="ARBA00022692"/>
    </source>
</evidence>
<feature type="transmembrane region" description="Helical" evidence="6">
    <location>
        <begin position="29"/>
        <end position="49"/>
    </location>
</feature>
<dbReference type="PANTHER" id="PTHR10165:SF35">
    <property type="entry name" value="RE23632P"/>
    <property type="match status" value="1"/>
</dbReference>
<dbReference type="STRING" id="619300.G3AV30"/>
<gene>
    <name evidence="8" type="ORF">SPAPADRAFT_144656</name>
</gene>
<dbReference type="SUPFAM" id="SSF48317">
    <property type="entry name" value="Acid phosphatase/Vanadium-dependent haloperoxidase"/>
    <property type="match status" value="1"/>
</dbReference>
<dbReference type="InterPro" id="IPR043216">
    <property type="entry name" value="PAP-like"/>
</dbReference>
<feature type="transmembrane region" description="Helical" evidence="6">
    <location>
        <begin position="239"/>
        <end position="257"/>
    </location>
</feature>
<dbReference type="GO" id="GO:0000329">
    <property type="term" value="C:fungal-type vacuole membrane"/>
    <property type="evidence" value="ECO:0007669"/>
    <property type="project" value="EnsemblFungi"/>
</dbReference>
<accession>G3AV30</accession>
<dbReference type="Gene3D" id="1.20.144.10">
    <property type="entry name" value="Phosphatidic acid phosphatase type 2/haloperoxidase"/>
    <property type="match status" value="1"/>
</dbReference>
<evidence type="ECO:0000313" key="8">
    <source>
        <dbReference type="EMBL" id="EGW30104.1"/>
    </source>
</evidence>
<reference evidence="8 9" key="1">
    <citation type="journal article" date="2011" name="Proc. Natl. Acad. Sci. U.S.A.">
        <title>Comparative genomics of xylose-fermenting fungi for enhanced biofuel production.</title>
        <authorList>
            <person name="Wohlbach D.J."/>
            <person name="Kuo A."/>
            <person name="Sato T.K."/>
            <person name="Potts K.M."/>
            <person name="Salamov A.A."/>
            <person name="LaButti K.M."/>
            <person name="Sun H."/>
            <person name="Clum A."/>
            <person name="Pangilinan J.L."/>
            <person name="Lindquist E.A."/>
            <person name="Lucas S."/>
            <person name="Lapidus A."/>
            <person name="Jin M."/>
            <person name="Gunawan C."/>
            <person name="Balan V."/>
            <person name="Dale B.E."/>
            <person name="Jeffries T.W."/>
            <person name="Zinkel R."/>
            <person name="Barry K.W."/>
            <person name="Grigoriev I.V."/>
            <person name="Gasch A.P."/>
        </authorList>
    </citation>
    <scope>NUCLEOTIDE SEQUENCE [LARGE SCALE GENOMIC DNA]</scope>
    <source>
        <strain evidence="9">NRRL Y-27907 / 11-Y1</strain>
    </source>
</reference>
<dbReference type="HOGENOM" id="CLU_021458_6_1_1"/>
<evidence type="ECO:0000256" key="1">
    <source>
        <dbReference type="ARBA" id="ARBA00004141"/>
    </source>
</evidence>
<dbReference type="Pfam" id="PF01569">
    <property type="entry name" value="PAP2"/>
    <property type="match status" value="1"/>
</dbReference>
<dbReference type="InterPro" id="IPR036938">
    <property type="entry name" value="PAP2/HPO_sf"/>
</dbReference>
<dbReference type="SMART" id="SM00014">
    <property type="entry name" value="acidPPc"/>
    <property type="match status" value="1"/>
</dbReference>
<evidence type="ECO:0000313" key="9">
    <source>
        <dbReference type="Proteomes" id="UP000000709"/>
    </source>
</evidence>
<evidence type="ECO:0000256" key="4">
    <source>
        <dbReference type="ARBA" id="ARBA00022989"/>
    </source>
</evidence>
<dbReference type="OMA" id="WFSYRRY"/>
<dbReference type="AlphaFoldDB" id="G3AV30"/>
<comment type="similarity">
    <text evidence="2">Belongs to the PA-phosphatase related phosphoesterase family.</text>
</comment>